<dbReference type="EMBL" id="BQNB010016399">
    <property type="protein sequence ID" value="GJT51344.1"/>
    <property type="molecule type" value="Genomic_DNA"/>
</dbReference>
<reference evidence="7" key="1">
    <citation type="journal article" date="2022" name="Int. J. Mol. Sci.">
        <title>Draft Genome of Tanacetum Coccineum: Genomic Comparison of Closely Related Tanacetum-Family Plants.</title>
        <authorList>
            <person name="Yamashiro T."/>
            <person name="Shiraishi A."/>
            <person name="Nakayama K."/>
            <person name="Satake H."/>
        </authorList>
    </citation>
    <scope>NUCLEOTIDE SEQUENCE</scope>
</reference>
<evidence type="ECO:0000256" key="2">
    <source>
        <dbReference type="ARBA" id="ARBA00022771"/>
    </source>
</evidence>
<name>A0ABQ5EKH9_9ASTR</name>
<reference evidence="7" key="2">
    <citation type="submission" date="2022-01" db="EMBL/GenBank/DDBJ databases">
        <authorList>
            <person name="Yamashiro T."/>
            <person name="Shiraishi A."/>
            <person name="Satake H."/>
            <person name="Nakayama K."/>
        </authorList>
    </citation>
    <scope>NUCLEOTIDE SEQUENCE</scope>
</reference>
<dbReference type="InterPro" id="IPR006564">
    <property type="entry name" value="Znf_PMZ"/>
</dbReference>
<evidence type="ECO:0000256" key="1">
    <source>
        <dbReference type="ARBA" id="ARBA00022723"/>
    </source>
</evidence>
<organism evidence="7 8">
    <name type="scientific">Tanacetum coccineum</name>
    <dbReference type="NCBI Taxonomy" id="301880"/>
    <lineage>
        <taxon>Eukaryota</taxon>
        <taxon>Viridiplantae</taxon>
        <taxon>Streptophyta</taxon>
        <taxon>Embryophyta</taxon>
        <taxon>Tracheophyta</taxon>
        <taxon>Spermatophyta</taxon>
        <taxon>Magnoliopsida</taxon>
        <taxon>eudicotyledons</taxon>
        <taxon>Gunneridae</taxon>
        <taxon>Pentapetalae</taxon>
        <taxon>asterids</taxon>
        <taxon>campanulids</taxon>
        <taxon>Asterales</taxon>
        <taxon>Asteraceae</taxon>
        <taxon>Asteroideae</taxon>
        <taxon>Anthemideae</taxon>
        <taxon>Anthemidinae</taxon>
        <taxon>Tanacetum</taxon>
    </lineage>
</organism>
<feature type="region of interest" description="Disordered" evidence="5">
    <location>
        <begin position="108"/>
        <end position="128"/>
    </location>
</feature>
<accession>A0ABQ5EKH9</accession>
<feature type="domain" description="SWIM-type" evidence="6">
    <location>
        <begin position="18"/>
        <end position="59"/>
    </location>
</feature>
<dbReference type="PANTHER" id="PTHR31973">
    <property type="entry name" value="POLYPROTEIN, PUTATIVE-RELATED"/>
    <property type="match status" value="1"/>
</dbReference>
<evidence type="ECO:0000256" key="3">
    <source>
        <dbReference type="ARBA" id="ARBA00022833"/>
    </source>
</evidence>
<gene>
    <name evidence="7" type="ORF">Tco_0977501</name>
</gene>
<dbReference type="Proteomes" id="UP001151760">
    <property type="component" value="Unassembled WGS sequence"/>
</dbReference>
<evidence type="ECO:0000313" key="8">
    <source>
        <dbReference type="Proteomes" id="UP001151760"/>
    </source>
</evidence>
<dbReference type="SMART" id="SM00575">
    <property type="entry name" value="ZnF_PMZ"/>
    <property type="match status" value="1"/>
</dbReference>
<sequence>MLKSATWTVYGVDRFKVYQVRDNKRFHLVDLAKRECSCRKWQLSGLPCGHVCALSRCLGMTNYNRWAKAWFSKRTLKGTYKELVYPLADPNLWETPHDLQVVLPPALVKSQPGRPKKKDRIRSQGEDPKINRCSRCDTMGHHRDACHSSVPSQVNASYQNQPMDWSQSQQHYHPQVINQSHDSTSTTFNQFHLDDM</sequence>
<proteinExistence type="predicted"/>
<keyword evidence="8" id="KW-1185">Reference proteome</keyword>
<keyword evidence="1" id="KW-0479">Metal-binding</keyword>
<dbReference type="PROSITE" id="PS50966">
    <property type="entry name" value="ZF_SWIM"/>
    <property type="match status" value="1"/>
</dbReference>
<evidence type="ECO:0000256" key="5">
    <source>
        <dbReference type="SAM" id="MobiDB-lite"/>
    </source>
</evidence>
<protein>
    <submittedName>
        <fullName evidence="7">Transposase, MuDR, MULE transposase domain protein</fullName>
    </submittedName>
</protein>
<evidence type="ECO:0000256" key="4">
    <source>
        <dbReference type="PROSITE-ProRule" id="PRU00325"/>
    </source>
</evidence>
<comment type="caution">
    <text evidence="7">The sequence shown here is derived from an EMBL/GenBank/DDBJ whole genome shotgun (WGS) entry which is preliminary data.</text>
</comment>
<dbReference type="InterPro" id="IPR007527">
    <property type="entry name" value="Znf_SWIM"/>
</dbReference>
<evidence type="ECO:0000259" key="6">
    <source>
        <dbReference type="PROSITE" id="PS50966"/>
    </source>
</evidence>
<keyword evidence="3" id="KW-0862">Zinc</keyword>
<keyword evidence="2 4" id="KW-0863">Zinc-finger</keyword>
<evidence type="ECO:0000313" key="7">
    <source>
        <dbReference type="EMBL" id="GJT51344.1"/>
    </source>
</evidence>
<dbReference type="PANTHER" id="PTHR31973:SF187">
    <property type="entry name" value="MUTATOR TRANSPOSASE MUDRA PROTEIN"/>
    <property type="match status" value="1"/>
</dbReference>
<dbReference type="Pfam" id="PF04434">
    <property type="entry name" value="SWIM"/>
    <property type="match status" value="1"/>
</dbReference>